<evidence type="ECO:0000256" key="1">
    <source>
        <dbReference type="ARBA" id="ARBA00001561"/>
    </source>
</evidence>
<dbReference type="PANTHER" id="PTHR30404:SF0">
    <property type="entry name" value="N-ACETYLMURAMOYL-L-ALANINE AMIDASE AMIC"/>
    <property type="match status" value="1"/>
</dbReference>
<sequence length="333" mass="37255">MLKKTLAALFGVLSVAGLLALKKPQPIKTVIIDAGHGVMKGGGYNGAHGSYSYEDEICLAIAKKAVAQIAKDHPNIRIVETRPGRDIVGLHERADIANANNGDLFISIHVNAMPPRQAREQVGTETQVYYTGKGKKKKKHTRQVPRYRYYNVYPNTKGTQTYIWGAHKTEDKEIAIRENAQMFSEENYREKYNDIDPNSPEFIALSAVKTKQYWKRSSRMADFVEAEFAKSGRVSQGSYQRQKGIWVLQATAMPSVLIETGFITNKEEEDYLNSEKGQQETAECISRALGNYLDWLEKNRVPAGTTNVPAGSGSAAFLQAIEQHEQVRIKSTR</sequence>
<comment type="catalytic activity">
    <reaction evidence="1">
        <text>Hydrolyzes the link between N-acetylmuramoyl residues and L-amino acid residues in certain cell-wall glycopeptides.</text>
        <dbReference type="EC" id="3.5.1.28"/>
    </reaction>
</comment>
<gene>
    <name evidence="6" type="ORF">EPD60_01385</name>
</gene>
<dbReference type="GO" id="GO:0008745">
    <property type="term" value="F:N-acetylmuramoyl-L-alanine amidase activity"/>
    <property type="evidence" value="ECO:0007669"/>
    <property type="project" value="UniProtKB-EC"/>
</dbReference>
<feature type="domain" description="MurNAc-LAA" evidence="5">
    <location>
        <begin position="94"/>
        <end position="290"/>
    </location>
</feature>
<feature type="chain" id="PRO_5020335110" description="N-acetylmuramoyl-L-alanine amidase" evidence="4">
    <location>
        <begin position="21"/>
        <end position="333"/>
    </location>
</feature>
<keyword evidence="3" id="KW-0378">Hydrolase</keyword>
<proteinExistence type="predicted"/>
<evidence type="ECO:0000313" key="6">
    <source>
        <dbReference type="EMBL" id="TCJ19097.1"/>
    </source>
</evidence>
<dbReference type="GO" id="GO:0030288">
    <property type="term" value="C:outer membrane-bounded periplasmic space"/>
    <property type="evidence" value="ECO:0007669"/>
    <property type="project" value="TreeGrafter"/>
</dbReference>
<comment type="caution">
    <text evidence="6">The sequence shown here is derived from an EMBL/GenBank/DDBJ whole genome shotgun (WGS) entry which is preliminary data.</text>
</comment>
<protein>
    <recommendedName>
        <fullName evidence="2">N-acetylmuramoyl-L-alanine amidase</fullName>
        <ecNumber evidence="2">3.5.1.28</ecNumber>
    </recommendedName>
</protein>
<dbReference type="PANTHER" id="PTHR30404">
    <property type="entry name" value="N-ACETYLMURAMOYL-L-ALANINE AMIDASE"/>
    <property type="match status" value="1"/>
</dbReference>
<dbReference type="Pfam" id="PF01520">
    <property type="entry name" value="Amidase_3"/>
    <property type="match status" value="1"/>
</dbReference>
<dbReference type="Gene3D" id="3.40.630.40">
    <property type="entry name" value="Zn-dependent exopeptidases"/>
    <property type="match status" value="1"/>
</dbReference>
<dbReference type="EC" id="3.5.1.28" evidence="2"/>
<dbReference type="Proteomes" id="UP000295334">
    <property type="component" value="Unassembled WGS sequence"/>
</dbReference>
<dbReference type="AlphaFoldDB" id="A0A4R1BP62"/>
<dbReference type="EMBL" id="SJZI01000002">
    <property type="protein sequence ID" value="TCJ19097.1"/>
    <property type="molecule type" value="Genomic_DNA"/>
</dbReference>
<dbReference type="SMART" id="SM00646">
    <property type="entry name" value="Ami_3"/>
    <property type="match status" value="1"/>
</dbReference>
<evidence type="ECO:0000256" key="4">
    <source>
        <dbReference type="SAM" id="SignalP"/>
    </source>
</evidence>
<evidence type="ECO:0000256" key="2">
    <source>
        <dbReference type="ARBA" id="ARBA00011901"/>
    </source>
</evidence>
<accession>A0A4R1BP62</accession>
<organism evidence="6 7">
    <name type="scientific">Flaviaesturariibacter flavus</name>
    <dbReference type="NCBI Taxonomy" id="2502780"/>
    <lineage>
        <taxon>Bacteria</taxon>
        <taxon>Pseudomonadati</taxon>
        <taxon>Bacteroidota</taxon>
        <taxon>Chitinophagia</taxon>
        <taxon>Chitinophagales</taxon>
        <taxon>Chitinophagaceae</taxon>
        <taxon>Flaviaestuariibacter</taxon>
    </lineage>
</organism>
<evidence type="ECO:0000256" key="3">
    <source>
        <dbReference type="ARBA" id="ARBA00022801"/>
    </source>
</evidence>
<evidence type="ECO:0000259" key="5">
    <source>
        <dbReference type="SMART" id="SM00646"/>
    </source>
</evidence>
<dbReference type="InterPro" id="IPR050695">
    <property type="entry name" value="N-acetylmuramoyl_amidase_3"/>
</dbReference>
<dbReference type="InterPro" id="IPR002508">
    <property type="entry name" value="MurNAc-LAA_cat"/>
</dbReference>
<feature type="signal peptide" evidence="4">
    <location>
        <begin position="1"/>
        <end position="20"/>
    </location>
</feature>
<keyword evidence="7" id="KW-1185">Reference proteome</keyword>
<keyword evidence="4" id="KW-0732">Signal</keyword>
<dbReference type="RefSeq" id="WP_131446084.1">
    <property type="nucleotide sequence ID" value="NZ_SJZI01000002.1"/>
</dbReference>
<dbReference type="CDD" id="cd02696">
    <property type="entry name" value="MurNAc-LAA"/>
    <property type="match status" value="1"/>
</dbReference>
<dbReference type="SUPFAM" id="SSF53187">
    <property type="entry name" value="Zn-dependent exopeptidases"/>
    <property type="match status" value="1"/>
</dbReference>
<name>A0A4R1BP62_9BACT</name>
<dbReference type="GO" id="GO:0009253">
    <property type="term" value="P:peptidoglycan catabolic process"/>
    <property type="evidence" value="ECO:0007669"/>
    <property type="project" value="InterPro"/>
</dbReference>
<dbReference type="OrthoDB" id="9806267at2"/>
<evidence type="ECO:0000313" key="7">
    <source>
        <dbReference type="Proteomes" id="UP000295334"/>
    </source>
</evidence>
<reference evidence="6 7" key="1">
    <citation type="submission" date="2019-03" db="EMBL/GenBank/DDBJ databases">
        <authorList>
            <person name="Kim M.K.M."/>
        </authorList>
    </citation>
    <scope>NUCLEOTIDE SEQUENCE [LARGE SCALE GENOMIC DNA]</scope>
    <source>
        <strain evidence="6 7">17J68-12</strain>
    </source>
</reference>